<proteinExistence type="predicted"/>
<feature type="transmembrane region" description="Helical" evidence="2">
    <location>
        <begin position="230"/>
        <end position="249"/>
    </location>
</feature>
<keyword evidence="2" id="KW-0812">Transmembrane</keyword>
<evidence type="ECO:0000256" key="2">
    <source>
        <dbReference type="SAM" id="Phobius"/>
    </source>
</evidence>
<accession>W6PPQ7</accession>
<dbReference type="RefSeq" id="WP_024265455.1">
    <property type="nucleotide sequence ID" value="NC_018227.2"/>
</dbReference>
<name>W6PPQ7_METBM</name>
<dbReference type="KEGG" id="mbg:BN140_3059"/>
<dbReference type="GeneID" id="42854577"/>
<dbReference type="EMBL" id="HE964772">
    <property type="protein sequence ID" value="CDM26168.1"/>
    <property type="molecule type" value="Genomic_DNA"/>
</dbReference>
<dbReference type="STRING" id="1201294.BN140_3059"/>
<feature type="region of interest" description="Disordered" evidence="1">
    <location>
        <begin position="201"/>
        <end position="229"/>
    </location>
</feature>
<sequence length="260" mass="28953">MRSIFFFFLAISLLVGVSSASSIYLEEDSGEYYLSLISDRPCKIGAFYIQLNYTSGTTIESVEGMDTFGTVVDIDNEFGVTKIGGFAIEEQSASMSIRIARVSFKGENDFEVIVRELYDYDDVKPILVDNYVLDIVPTPTPVALPEYQPDYRYVSPGQGEVTYDQSSLPFPTEPHGDVRKSLDPALLDEEQPAEAAGIVRTADPTPIPASPSDVSHNEMKQPNTPVSQKTPMSIVTPIFSLMIVLFIYYERKSLSITRRR</sequence>
<protein>
    <submittedName>
        <fullName evidence="3">Uncharacterized protein</fullName>
    </submittedName>
</protein>
<gene>
    <name evidence="3" type="ordered locus">BN140_3059</name>
</gene>
<organism evidence="3 4">
    <name type="scientific">Methanoculleus bourgensis (strain ATCC 43281 / DSM 3045 / OCM 15 / MS2)</name>
    <name type="common">Methanogenium bourgense</name>
    <dbReference type="NCBI Taxonomy" id="1201294"/>
    <lineage>
        <taxon>Archaea</taxon>
        <taxon>Methanobacteriati</taxon>
        <taxon>Methanobacteriota</taxon>
        <taxon>Stenosarchaea group</taxon>
        <taxon>Methanomicrobia</taxon>
        <taxon>Methanomicrobiales</taxon>
        <taxon>Methanomicrobiaceae</taxon>
        <taxon>Methanoculleus</taxon>
    </lineage>
</organism>
<keyword evidence="2" id="KW-0472">Membrane</keyword>
<keyword evidence="2" id="KW-1133">Transmembrane helix</keyword>
<dbReference type="AlphaFoldDB" id="W6PPQ7"/>
<dbReference type="PATRIC" id="fig|1201294.9.peg.2379"/>
<keyword evidence="4" id="KW-1185">Reference proteome</keyword>
<dbReference type="HOGENOM" id="CLU_1067967_0_0_2"/>
<evidence type="ECO:0000313" key="4">
    <source>
        <dbReference type="Proteomes" id="UP000009007"/>
    </source>
</evidence>
<reference evidence="4" key="1">
    <citation type="journal article" date="2012" name="J. Bacteriol.">
        <title>Complete genome sequence of the hydrogenotrophic, methanogenic archaeon Methanoculleus bourgensis strain MS2T, isolated from a sewage sludge digester.</title>
        <authorList>
            <person name="Maus I."/>
            <person name="Wibberg D."/>
            <person name="Stantscheff R."/>
            <person name="Eikmeyer F.G."/>
            <person name="Seffner A."/>
            <person name="Boelter J."/>
            <person name="Szczepanowski R."/>
            <person name="Blom J."/>
            <person name="Jaenicke S."/>
            <person name="Konig H."/>
            <person name="Puhler A."/>
            <person name="Schluter A."/>
        </authorList>
    </citation>
    <scope>NUCLEOTIDE SEQUENCE [LARGE SCALE GENOMIC DNA]</scope>
    <source>
        <strain evidence="4">ATCC 43281 / DSM 3045 / OCM 15 / MS2</strain>
    </source>
</reference>
<evidence type="ECO:0000256" key="1">
    <source>
        <dbReference type="SAM" id="MobiDB-lite"/>
    </source>
</evidence>
<evidence type="ECO:0000313" key="3">
    <source>
        <dbReference type="EMBL" id="CDM26168.1"/>
    </source>
</evidence>
<dbReference type="Proteomes" id="UP000009007">
    <property type="component" value="Chromosome I"/>
</dbReference>
<feature type="compositionally biased region" description="Polar residues" evidence="1">
    <location>
        <begin position="220"/>
        <end position="229"/>
    </location>
</feature>